<name>A0A9W8MEM8_9AGAR</name>
<evidence type="ECO:0000313" key="2">
    <source>
        <dbReference type="EMBL" id="KAJ2926318.1"/>
    </source>
</evidence>
<feature type="transmembrane region" description="Helical" evidence="1">
    <location>
        <begin position="297"/>
        <end position="317"/>
    </location>
</feature>
<organism evidence="2 3">
    <name type="scientific">Candolleomyces eurysporus</name>
    <dbReference type="NCBI Taxonomy" id="2828524"/>
    <lineage>
        <taxon>Eukaryota</taxon>
        <taxon>Fungi</taxon>
        <taxon>Dikarya</taxon>
        <taxon>Basidiomycota</taxon>
        <taxon>Agaricomycotina</taxon>
        <taxon>Agaricomycetes</taxon>
        <taxon>Agaricomycetidae</taxon>
        <taxon>Agaricales</taxon>
        <taxon>Agaricineae</taxon>
        <taxon>Psathyrellaceae</taxon>
        <taxon>Candolleomyces</taxon>
    </lineage>
</organism>
<sequence length="536" mass="60338">MTQDGEMPVLPTKWKAIFAKLALVNRTFFHASTDILWEVMDTVQPFFERLLDPDLDEDGALIGGALSYFDDFLPNHWERFELYSSKMKTLILHRKNSLTVKNGWLYLLSIVKGRPQLLFPSVQRLYLTSNDDFSLFITFQALSEISFLSIDFDKESTEEDAESCVALMRALRINASKLTALRIVNPVTSHLIDQLSKLSSLTFVHLCINDDIQIADECERLNSLHSLEKLVIEQIFNESDVEIANAFPASSDIARPISRESRLAHLKDIVVKANGTTQFELAAGILPRHLMDLELEILPDILCTQMVLAPLFITIYAERNRQMTSLKVRCPPLVAGIDPSELEDLRENTLYTTTTTFIAALTSLAALTTLSITGIPFFAVDIIIQMFRVLQKLPLLETFRFLPSAVTILDSDVLALPPLALLEEISRRSPRLVELAIPMDPSAVPDVPRDYLSTHNLRSLWLSLPTQGVVALSQGDQAVELALYLDGLFPQLKSLSDYSEATQGDRNAWRPIERIVFSYQKLRGRMVEAARLSATI</sequence>
<dbReference type="AlphaFoldDB" id="A0A9W8MEM8"/>
<dbReference type="OrthoDB" id="2917956at2759"/>
<evidence type="ECO:0000256" key="1">
    <source>
        <dbReference type="SAM" id="Phobius"/>
    </source>
</evidence>
<dbReference type="EMBL" id="JANBPK010001067">
    <property type="protein sequence ID" value="KAJ2926318.1"/>
    <property type="molecule type" value="Genomic_DNA"/>
</dbReference>
<evidence type="ECO:0000313" key="3">
    <source>
        <dbReference type="Proteomes" id="UP001140091"/>
    </source>
</evidence>
<comment type="caution">
    <text evidence="2">The sequence shown here is derived from an EMBL/GenBank/DDBJ whole genome shotgun (WGS) entry which is preliminary data.</text>
</comment>
<keyword evidence="1" id="KW-0472">Membrane</keyword>
<dbReference type="Proteomes" id="UP001140091">
    <property type="component" value="Unassembled WGS sequence"/>
</dbReference>
<keyword evidence="1" id="KW-1133">Transmembrane helix</keyword>
<dbReference type="SUPFAM" id="SSF52058">
    <property type="entry name" value="L domain-like"/>
    <property type="match status" value="1"/>
</dbReference>
<keyword evidence="1" id="KW-0812">Transmembrane</keyword>
<accession>A0A9W8MEM8</accession>
<gene>
    <name evidence="2" type="ORF">H1R20_g10775</name>
</gene>
<keyword evidence="3" id="KW-1185">Reference proteome</keyword>
<feature type="transmembrane region" description="Helical" evidence="1">
    <location>
        <begin position="357"/>
        <end position="384"/>
    </location>
</feature>
<reference evidence="2" key="1">
    <citation type="submission" date="2022-06" db="EMBL/GenBank/DDBJ databases">
        <title>Genome Sequence of Candolleomyces eurysporus.</title>
        <authorList>
            <person name="Buettner E."/>
        </authorList>
    </citation>
    <scope>NUCLEOTIDE SEQUENCE</scope>
    <source>
        <strain evidence="2">VTCC 930004</strain>
    </source>
</reference>
<proteinExistence type="predicted"/>
<feature type="non-terminal residue" evidence="2">
    <location>
        <position position="536"/>
    </location>
</feature>
<protein>
    <submittedName>
        <fullName evidence="2">Uncharacterized protein</fullName>
    </submittedName>
</protein>